<feature type="site" description="Lowers pKa of active site Cys" evidence="3">
    <location>
        <position position="301"/>
    </location>
</feature>
<dbReference type="InterPro" id="IPR040079">
    <property type="entry name" value="Glutathione_S-Trfase"/>
</dbReference>
<dbReference type="InterPro" id="IPR047047">
    <property type="entry name" value="GST_Omega-like_C"/>
</dbReference>
<feature type="domain" description="GST C-terminal" evidence="4">
    <location>
        <begin position="177"/>
        <end position="304"/>
    </location>
</feature>
<dbReference type="Pfam" id="PF13410">
    <property type="entry name" value="GST_C_2"/>
    <property type="match status" value="1"/>
</dbReference>
<dbReference type="PANTHER" id="PTHR32419:SF6">
    <property type="entry name" value="GLUTATHIONE S-TRANSFERASE OMEGA-LIKE 1-RELATED"/>
    <property type="match status" value="1"/>
</dbReference>
<dbReference type="InterPro" id="IPR010987">
    <property type="entry name" value="Glutathione-S-Trfase_C-like"/>
</dbReference>
<dbReference type="SUPFAM" id="SSF52833">
    <property type="entry name" value="Thioredoxin-like"/>
    <property type="match status" value="1"/>
</dbReference>
<organism evidence="5 6">
    <name type="scientific">Marinomonas primoryensis</name>
    <dbReference type="NCBI Taxonomy" id="178399"/>
    <lineage>
        <taxon>Bacteria</taxon>
        <taxon>Pseudomonadati</taxon>
        <taxon>Pseudomonadota</taxon>
        <taxon>Gammaproteobacteria</taxon>
        <taxon>Oceanospirillales</taxon>
        <taxon>Oceanospirillaceae</taxon>
        <taxon>Marinomonas</taxon>
    </lineage>
</organism>
<feature type="site" description="Lowers pKa of active site Cys" evidence="3">
    <location>
        <position position="258"/>
    </location>
</feature>
<feature type="binding site" evidence="2">
    <location>
        <begin position="135"/>
        <end position="138"/>
    </location>
    <ligand>
        <name>glutathione</name>
        <dbReference type="ChEBI" id="CHEBI:57925"/>
    </ligand>
</feature>
<evidence type="ECO:0000313" key="6">
    <source>
        <dbReference type="Proteomes" id="UP000249898"/>
    </source>
</evidence>
<dbReference type="InterPro" id="IPR016639">
    <property type="entry name" value="GST_Omega/GSH"/>
</dbReference>
<dbReference type="GO" id="GO:0004364">
    <property type="term" value="F:glutathione transferase activity"/>
    <property type="evidence" value="ECO:0007669"/>
    <property type="project" value="InterPro"/>
</dbReference>
<dbReference type="Gene3D" id="1.20.1050.10">
    <property type="match status" value="1"/>
</dbReference>
<accession>A0A2Z4PR38</accession>
<dbReference type="EMBL" id="CP016181">
    <property type="protein sequence ID" value="AWX99922.1"/>
    <property type="molecule type" value="Genomic_DNA"/>
</dbReference>
<dbReference type="AlphaFoldDB" id="A0A2Z4PR38"/>
<dbReference type="InterPro" id="IPR036249">
    <property type="entry name" value="Thioredoxin-like_sf"/>
</dbReference>
<dbReference type="GO" id="GO:0005737">
    <property type="term" value="C:cytoplasm"/>
    <property type="evidence" value="ECO:0007669"/>
    <property type="project" value="TreeGrafter"/>
</dbReference>
<dbReference type="InterPro" id="IPR004045">
    <property type="entry name" value="Glutathione_S-Trfase_N"/>
</dbReference>
<sequence length="323" mass="37667">MGLLVDGKWVDQWYDTKASQGKFIRSESEFRNWIYADSEYDPNNSNHFPAQTGRYHLYVSLACPWAHRTLIFIKLKQLEEIISISCVHPDMLDNGWEFKKDSNFKDTNIAAGDPLHHFDFAHQLYTKAKPDYSGRVTVPILWDKKRNTIVSNESSEIIRILNHAFNDLTGNFLNFYPADKTKDIDTLNERIYHTVNNGVYKCGFATTQKAYEEALTPLFETLDFLEQQLSSSMFLLGDEQTEADWRLFTTLIRFDAVYFGHFKCNIKRILDYPKLNAYMKRLYDTPNVASTVNLQHIKRHYYYSHKTINPTQVVPVGPAKLFT</sequence>
<dbReference type="PROSITE" id="PS50405">
    <property type="entry name" value="GST_CTER"/>
    <property type="match status" value="1"/>
</dbReference>
<feature type="active site" description="Proton donor/acceptor" evidence="1">
    <location>
        <position position="200"/>
    </location>
</feature>
<dbReference type="CDD" id="cd03190">
    <property type="entry name" value="GST_C_Omega_like"/>
    <property type="match status" value="1"/>
</dbReference>
<evidence type="ECO:0000256" key="3">
    <source>
        <dbReference type="PIRSR" id="PIRSR015753-3"/>
    </source>
</evidence>
<feature type="binding site" evidence="2">
    <location>
        <position position="96"/>
    </location>
    <ligand>
        <name>glutathione</name>
        <dbReference type="ChEBI" id="CHEBI:57925"/>
    </ligand>
</feature>
<proteinExistence type="predicted"/>
<dbReference type="Gene3D" id="3.40.30.10">
    <property type="entry name" value="Glutaredoxin"/>
    <property type="match status" value="1"/>
</dbReference>
<dbReference type="OrthoDB" id="9769158at2"/>
<dbReference type="RefSeq" id="WP_112137103.1">
    <property type="nucleotide sequence ID" value="NZ_CP016181.1"/>
</dbReference>
<protein>
    <submittedName>
        <fullName evidence="5">Glutathione-dependent reductase</fullName>
    </submittedName>
</protein>
<feature type="active site" description="Nucleophile" evidence="1">
    <location>
        <position position="63"/>
    </location>
</feature>
<dbReference type="Pfam" id="PF13409">
    <property type="entry name" value="GST_N_2"/>
    <property type="match status" value="1"/>
</dbReference>
<dbReference type="Proteomes" id="UP000249898">
    <property type="component" value="Chromosome"/>
</dbReference>
<reference evidence="5 6" key="1">
    <citation type="submission" date="2016-06" db="EMBL/GenBank/DDBJ databases">
        <title>The sequenced genome of the ice-adhering bacterium Marinomonas primoryensis, from Antarctica.</title>
        <authorList>
            <person name="Graham L."/>
            <person name="Vance T.D.R."/>
            <person name="Davies P.L."/>
        </authorList>
    </citation>
    <scope>NUCLEOTIDE SEQUENCE [LARGE SCALE GENOMIC DNA]</scope>
    <source>
        <strain evidence="5 6">AceL</strain>
    </source>
</reference>
<dbReference type="PIRSF" id="PIRSF015753">
    <property type="entry name" value="GST"/>
    <property type="match status" value="1"/>
</dbReference>
<dbReference type="SUPFAM" id="SSF47616">
    <property type="entry name" value="GST C-terminal domain-like"/>
    <property type="match status" value="1"/>
</dbReference>
<evidence type="ECO:0000313" key="5">
    <source>
        <dbReference type="EMBL" id="AWX99922.1"/>
    </source>
</evidence>
<dbReference type="FunFam" id="3.40.30.10:FF:000058">
    <property type="entry name" value="Glutathione S-transferase, omega"/>
    <property type="match status" value="1"/>
</dbReference>
<evidence type="ECO:0000259" key="4">
    <source>
        <dbReference type="PROSITE" id="PS50405"/>
    </source>
</evidence>
<evidence type="ECO:0000256" key="1">
    <source>
        <dbReference type="PIRSR" id="PIRSR015753-1"/>
    </source>
</evidence>
<dbReference type="PANTHER" id="PTHR32419">
    <property type="entry name" value="GLUTATHIONYL-HYDROQUINONE REDUCTASE"/>
    <property type="match status" value="1"/>
</dbReference>
<dbReference type="InterPro" id="IPR036282">
    <property type="entry name" value="Glutathione-S-Trfase_C_sf"/>
</dbReference>
<dbReference type="SFLD" id="SFLDS00019">
    <property type="entry name" value="Glutathione_Transferase_(cytos"/>
    <property type="match status" value="1"/>
</dbReference>
<name>A0A2Z4PR38_9GAMM</name>
<evidence type="ECO:0000256" key="2">
    <source>
        <dbReference type="PIRSR" id="PIRSR015753-2"/>
    </source>
</evidence>
<dbReference type="SFLD" id="SFLDG01148">
    <property type="entry name" value="Xi_(cytGST)"/>
    <property type="match status" value="1"/>
</dbReference>
<feature type="binding site" evidence="2">
    <location>
        <begin position="153"/>
        <end position="154"/>
    </location>
    <ligand>
        <name>glutathione</name>
        <dbReference type="ChEBI" id="CHEBI:57925"/>
    </ligand>
</feature>
<dbReference type="SFLD" id="SFLDG01206">
    <property type="entry name" value="Xi.1"/>
    <property type="match status" value="1"/>
</dbReference>
<gene>
    <name evidence="5" type="ORF">A8139_07850</name>
</gene>